<dbReference type="InterPro" id="IPR039770">
    <property type="entry name" value="Rpf2"/>
</dbReference>
<feature type="compositionally biased region" description="Basic residues" evidence="5">
    <location>
        <begin position="315"/>
        <end position="324"/>
    </location>
</feature>
<feature type="compositionally biased region" description="Basic and acidic residues" evidence="5">
    <location>
        <begin position="289"/>
        <end position="309"/>
    </location>
</feature>
<evidence type="ECO:0000256" key="2">
    <source>
        <dbReference type="ARBA" id="ARBA00010782"/>
    </source>
</evidence>
<comment type="caution">
    <text evidence="7">The sequence shown here is derived from an EMBL/GenBank/DDBJ whole genome shotgun (WGS) entry which is preliminary data.</text>
</comment>
<evidence type="ECO:0000256" key="3">
    <source>
        <dbReference type="ARBA" id="ARBA00023242"/>
    </source>
</evidence>
<gene>
    <name evidence="7" type="ORF">Ctob_014096</name>
</gene>
<evidence type="ECO:0000256" key="5">
    <source>
        <dbReference type="SAM" id="MobiDB-lite"/>
    </source>
</evidence>
<dbReference type="Pfam" id="PF04427">
    <property type="entry name" value="Brix"/>
    <property type="match status" value="1"/>
</dbReference>
<dbReference type="SMART" id="SM00879">
    <property type="entry name" value="Brix"/>
    <property type="match status" value="1"/>
</dbReference>
<evidence type="ECO:0000313" key="8">
    <source>
        <dbReference type="Proteomes" id="UP000037460"/>
    </source>
</evidence>
<comment type="subcellular location">
    <subcellularLocation>
        <location evidence="1 4">Nucleus</location>
        <location evidence="1 4">Nucleolus</location>
    </subcellularLocation>
</comment>
<proteinExistence type="inferred from homology"/>
<feature type="domain" description="Brix" evidence="6">
    <location>
        <begin position="32"/>
        <end position="238"/>
    </location>
</feature>
<feature type="region of interest" description="Disordered" evidence="5">
    <location>
        <begin position="270"/>
        <end position="324"/>
    </location>
</feature>
<keyword evidence="3 4" id="KW-0539">Nucleus</keyword>
<dbReference type="PANTHER" id="PTHR12728">
    <property type="entry name" value="BRIX DOMAIN CONTAINING PROTEIN"/>
    <property type="match status" value="1"/>
</dbReference>
<dbReference type="GO" id="GO:0019843">
    <property type="term" value="F:rRNA binding"/>
    <property type="evidence" value="ECO:0007669"/>
    <property type="project" value="UniProtKB-UniRule"/>
</dbReference>
<dbReference type="EMBL" id="JWZX01000342">
    <property type="protein sequence ID" value="KOO53187.1"/>
    <property type="molecule type" value="Genomic_DNA"/>
</dbReference>
<evidence type="ECO:0000313" key="7">
    <source>
        <dbReference type="EMBL" id="KOO53187.1"/>
    </source>
</evidence>
<dbReference type="OrthoDB" id="407658at2759"/>
<keyword evidence="8" id="KW-1185">Reference proteome</keyword>
<reference evidence="8" key="1">
    <citation type="journal article" date="2015" name="PLoS Genet.">
        <title>Genome Sequence and Transcriptome Analyses of Chrysochromulina tobin: Metabolic Tools for Enhanced Algal Fitness in the Prominent Order Prymnesiales (Haptophyceae).</title>
        <authorList>
            <person name="Hovde B.T."/>
            <person name="Deodato C.R."/>
            <person name="Hunsperger H.M."/>
            <person name="Ryken S.A."/>
            <person name="Yost W."/>
            <person name="Jha R.K."/>
            <person name="Patterson J."/>
            <person name="Monnat R.J. Jr."/>
            <person name="Barlow S.B."/>
            <person name="Starkenburg S.R."/>
            <person name="Cattolico R.A."/>
        </authorList>
    </citation>
    <scope>NUCLEOTIDE SEQUENCE</scope>
    <source>
        <strain evidence="8">CCMP291</strain>
    </source>
</reference>
<dbReference type="PROSITE" id="PS50833">
    <property type="entry name" value="BRIX"/>
    <property type="match status" value="1"/>
</dbReference>
<name>A0A0M0LQL5_9EUKA</name>
<dbReference type="PANTHER" id="PTHR12728:SF0">
    <property type="entry name" value="RIBOSOME PRODUCTION FACTOR 2 HOMOLOG"/>
    <property type="match status" value="1"/>
</dbReference>
<protein>
    <recommendedName>
        <fullName evidence="4">Ribosome production factor 2 homolog</fullName>
    </recommendedName>
    <alternativeName>
        <fullName evidence="4">Ribosome biogenesis protein RPF2 homolog</fullName>
    </alternativeName>
</protein>
<evidence type="ECO:0000256" key="4">
    <source>
        <dbReference type="RuleBase" id="RU367086"/>
    </source>
</evidence>
<comment type="similarity">
    <text evidence="2 4">Belongs to the RPF2 family.</text>
</comment>
<organism evidence="7 8">
    <name type="scientific">Chrysochromulina tobinii</name>
    <dbReference type="NCBI Taxonomy" id="1460289"/>
    <lineage>
        <taxon>Eukaryota</taxon>
        <taxon>Haptista</taxon>
        <taxon>Haptophyta</taxon>
        <taxon>Prymnesiophyceae</taxon>
        <taxon>Prymnesiales</taxon>
        <taxon>Chrysochromulinaceae</taxon>
        <taxon>Chrysochromulina</taxon>
    </lineage>
</organism>
<evidence type="ECO:0000256" key="1">
    <source>
        <dbReference type="ARBA" id="ARBA00004604"/>
    </source>
</evidence>
<evidence type="ECO:0000259" key="6">
    <source>
        <dbReference type="PROSITE" id="PS50833"/>
    </source>
</evidence>
<dbReference type="GO" id="GO:0000027">
    <property type="term" value="P:ribosomal large subunit assembly"/>
    <property type="evidence" value="ECO:0007669"/>
    <property type="project" value="InterPro"/>
</dbReference>
<dbReference type="InterPro" id="IPR007109">
    <property type="entry name" value="Brix"/>
</dbReference>
<dbReference type="Proteomes" id="UP000037460">
    <property type="component" value="Unassembled WGS sequence"/>
</dbReference>
<dbReference type="AlphaFoldDB" id="A0A0M0LQL5"/>
<sequence>MPVQSAAVKAAKTARGRRVLQKREPKLIENARNTLIARGQKTSALVNAALTDLYMLKKPHSVHFKRHNAVHPFEDAAPLEFLCQKNDASLFAFGTHSKKRPNNLVLGRMFDHHVLDMVELGISAYEPMGSFPGAGGGSTSGAKPCLLFSGADWSHTAELQHLRGLLVDFFNLEVIESISPLGIDHFLCFTAVGGKVLLRHYLARLLKSAEGTSPHVSLVEMGPSLDLSIRRTHYASDELMAAAMTRPKVSAQAPKKIKNVTRSKLLGKQGQLRLPRQDLSKMATARMKGLKEPKRERPEGSTEPAERDAQVLGMRLKKRQKMNH</sequence>
<dbReference type="GO" id="GO:0000463">
    <property type="term" value="P:maturation of LSU-rRNA from tricistronic rRNA transcript (SSU-rRNA, 5.8S rRNA, LSU-rRNA)"/>
    <property type="evidence" value="ECO:0007669"/>
    <property type="project" value="TreeGrafter"/>
</dbReference>
<dbReference type="GO" id="GO:0005730">
    <property type="term" value="C:nucleolus"/>
    <property type="evidence" value="ECO:0007669"/>
    <property type="project" value="UniProtKB-SubCell"/>
</dbReference>
<accession>A0A0M0LQL5</accession>